<dbReference type="GO" id="GO:1901096">
    <property type="term" value="P:regulation of autophagosome maturation"/>
    <property type="evidence" value="ECO:0007669"/>
    <property type="project" value="TreeGrafter"/>
</dbReference>
<dbReference type="InterPro" id="IPR019155">
    <property type="entry name" value="CLEC16A/TT9_N"/>
</dbReference>
<dbReference type="InterPro" id="IPR016024">
    <property type="entry name" value="ARM-type_fold"/>
</dbReference>
<dbReference type="PANTHER" id="PTHR21481">
    <property type="entry name" value="PROTEIN CLEC16A"/>
    <property type="match status" value="1"/>
</dbReference>
<dbReference type="GO" id="GO:0005770">
    <property type="term" value="C:late endosome"/>
    <property type="evidence" value="ECO:0007669"/>
    <property type="project" value="TreeGrafter"/>
</dbReference>
<evidence type="ECO:0000313" key="3">
    <source>
        <dbReference type="Proteomes" id="UP000657918"/>
    </source>
</evidence>
<dbReference type="OrthoDB" id="294052at2759"/>
<dbReference type="GO" id="GO:0016197">
    <property type="term" value="P:endosomal transport"/>
    <property type="evidence" value="ECO:0007669"/>
    <property type="project" value="TreeGrafter"/>
</dbReference>
<dbReference type="GO" id="GO:0007034">
    <property type="term" value="P:vacuolar transport"/>
    <property type="evidence" value="ECO:0007669"/>
    <property type="project" value="TreeGrafter"/>
</dbReference>
<evidence type="ECO:0000259" key="1">
    <source>
        <dbReference type="Pfam" id="PF09758"/>
    </source>
</evidence>
<dbReference type="GO" id="GO:0005794">
    <property type="term" value="C:Golgi apparatus"/>
    <property type="evidence" value="ECO:0007669"/>
    <property type="project" value="TreeGrafter"/>
</dbReference>
<feature type="domain" description="FPL" evidence="1">
    <location>
        <begin position="42"/>
        <end position="192"/>
    </location>
</feature>
<accession>A0A835J6I9</accession>
<dbReference type="SUPFAM" id="SSF48371">
    <property type="entry name" value="ARM repeat"/>
    <property type="match status" value="1"/>
</dbReference>
<dbReference type="AlphaFoldDB" id="A0A835J6I9"/>
<name>A0A835J6I9_9ROSI</name>
<reference evidence="2 3" key="1">
    <citation type="submission" date="2020-10" db="EMBL/GenBank/DDBJ databases">
        <title>Plant Genome Project.</title>
        <authorList>
            <person name="Zhang R.-G."/>
        </authorList>
    </citation>
    <scope>NUCLEOTIDE SEQUENCE [LARGE SCALE GENOMIC DNA]</scope>
    <source>
        <strain evidence="2">FAFU-HL-1</strain>
        <tissue evidence="2">Leaf</tissue>
    </source>
</reference>
<evidence type="ECO:0000313" key="2">
    <source>
        <dbReference type="EMBL" id="KAF9662949.1"/>
    </source>
</evidence>
<dbReference type="Proteomes" id="UP000657918">
    <property type="component" value="Unassembled WGS sequence"/>
</dbReference>
<gene>
    <name evidence="2" type="ORF">SADUNF_Sadunf18G0107400</name>
</gene>
<dbReference type="InterPro" id="IPR039272">
    <property type="entry name" value="CLEC16A/TT9"/>
</dbReference>
<proteinExistence type="predicted"/>
<dbReference type="EMBL" id="JADGMS010000018">
    <property type="protein sequence ID" value="KAF9662949.1"/>
    <property type="molecule type" value="Genomic_DNA"/>
</dbReference>
<dbReference type="Pfam" id="PF09758">
    <property type="entry name" value="FPL"/>
    <property type="match status" value="1"/>
</dbReference>
<comment type="caution">
    <text evidence="2">The sequence shown here is derived from an EMBL/GenBank/DDBJ whole genome shotgun (WGS) entry which is preliminary data.</text>
</comment>
<protein>
    <recommendedName>
        <fullName evidence="1">FPL domain-containing protein</fullName>
    </recommendedName>
</protein>
<sequence length="856" mass="96136">MWSSFWRSRDRFSLDELRYFIDQLQKVQIVNNVNKDFVIEALRSISELITYGDQHDSNYFEFFMERQVMGEFVRILKVSRTVSISRQLLQTMSIMIQNLKSEHAIYYMFSNEHINFLITYAFDFRNEELLSYYISFLRAISAKLDKNTISLFVKTQNEEVVSFPLYVEAIRFAFHEENMIRTAVRALTLNVYHVGDEFVNRFVVKAPHADYFSSLLTFFRKHCIDLNGLVSETLKNPDSDTTTAILAAVDEIEDDLYYISDVISAGIPDVGRLITDNILQLLILPLLLPSLQLDAANDIQIGAITSLYLLCCILRIVKIKDLANTIAAALFCPPEAFVVDSETQLNGYVPEIQQPENENVIEVNGCSKQIMRSLSSSSQVHPENSISKGVSHSTLRDTLLSYITAGDDLQVLGSLSMLATLLQTKVELEEIMLDALGILPQRKQHKKLLLQALVGEDSREDQLFSLGSSSIRDEYNCELDGYLQALKEQYGVVCSSLEAGTSPSAHRFQVLNALVSLFCRSNISPETLWVGGWLFRQLLPYSVAEFNSQHLKLLKDSYKNCTCALLDETRGTWPDLLVTILHDEWKRCKRAMEASSPQKEPKCILFPLGKPSADGNTIGWDMLLDILLPFITGLGICSVFVLLHQLHVFSVGRALPDQPPACLPSDIPENSRARTAGLDASGPKLGTELTLVDAVPCRIAFERGKERYFCFLATSVGSSGWIILAEELPLKKHYGIIRIVAPLAGSNPTIDEKHSRWLHLRIRPSTIPVLDPAKSITHGKAKTKALVDGRWTLAFRDDESCKSALSMIIEEIDLQSSEVKRRLKPLLNFEGDIDVSVTSLHPSEASSSTEIPSDSS</sequence>
<organism evidence="2 3">
    <name type="scientific">Salix dunnii</name>
    <dbReference type="NCBI Taxonomy" id="1413687"/>
    <lineage>
        <taxon>Eukaryota</taxon>
        <taxon>Viridiplantae</taxon>
        <taxon>Streptophyta</taxon>
        <taxon>Embryophyta</taxon>
        <taxon>Tracheophyta</taxon>
        <taxon>Spermatophyta</taxon>
        <taxon>Magnoliopsida</taxon>
        <taxon>eudicotyledons</taxon>
        <taxon>Gunneridae</taxon>
        <taxon>Pentapetalae</taxon>
        <taxon>rosids</taxon>
        <taxon>fabids</taxon>
        <taxon>Malpighiales</taxon>
        <taxon>Salicaceae</taxon>
        <taxon>Saliceae</taxon>
        <taxon>Salix</taxon>
    </lineage>
</organism>
<keyword evidence="3" id="KW-1185">Reference proteome</keyword>
<dbReference type="PANTHER" id="PTHR21481:SF4">
    <property type="entry name" value="PROTEIN TRANSPARENT TESTA 9"/>
    <property type="match status" value="1"/>
</dbReference>